<dbReference type="InterPro" id="IPR001647">
    <property type="entry name" value="HTH_TetR"/>
</dbReference>
<feature type="DNA-binding region" description="H-T-H motif" evidence="2">
    <location>
        <begin position="42"/>
        <end position="61"/>
    </location>
</feature>
<dbReference type="Pfam" id="PF00440">
    <property type="entry name" value="TetR_N"/>
    <property type="match status" value="1"/>
</dbReference>
<evidence type="ECO:0000313" key="4">
    <source>
        <dbReference type="EMBL" id="SDB88362.1"/>
    </source>
</evidence>
<dbReference type="AlphaFoldDB" id="A0A1G6H263"/>
<dbReference type="SUPFAM" id="SSF48498">
    <property type="entry name" value="Tetracyclin repressor-like, C-terminal domain"/>
    <property type="match status" value="1"/>
</dbReference>
<evidence type="ECO:0000256" key="1">
    <source>
        <dbReference type="ARBA" id="ARBA00023125"/>
    </source>
</evidence>
<dbReference type="SUPFAM" id="SSF46689">
    <property type="entry name" value="Homeodomain-like"/>
    <property type="match status" value="1"/>
</dbReference>
<dbReference type="Proteomes" id="UP000242501">
    <property type="component" value="Unassembled WGS sequence"/>
</dbReference>
<protein>
    <submittedName>
        <fullName evidence="4">Transcriptional regulator, TetR family</fullName>
    </submittedName>
</protein>
<dbReference type="InterPro" id="IPR050624">
    <property type="entry name" value="HTH-type_Tx_Regulator"/>
</dbReference>
<dbReference type="PANTHER" id="PTHR43479:SF11">
    <property type="entry name" value="ACREF_ENVCD OPERON REPRESSOR-RELATED"/>
    <property type="match status" value="1"/>
</dbReference>
<dbReference type="Gene3D" id="1.10.357.10">
    <property type="entry name" value="Tetracycline Repressor, domain 2"/>
    <property type="match status" value="1"/>
</dbReference>
<organism evidence="4 5">
    <name type="scientific">Acinetobacter boissieri</name>
    <dbReference type="NCBI Taxonomy" id="1219383"/>
    <lineage>
        <taxon>Bacteria</taxon>
        <taxon>Pseudomonadati</taxon>
        <taxon>Pseudomonadota</taxon>
        <taxon>Gammaproteobacteria</taxon>
        <taxon>Moraxellales</taxon>
        <taxon>Moraxellaceae</taxon>
        <taxon>Acinetobacter</taxon>
    </lineage>
</organism>
<dbReference type="InterPro" id="IPR036271">
    <property type="entry name" value="Tet_transcr_reg_TetR-rel_C_sf"/>
</dbReference>
<keyword evidence="1 2" id="KW-0238">DNA-binding</keyword>
<dbReference type="InterPro" id="IPR039536">
    <property type="entry name" value="TetR_C_Proteobacteria"/>
</dbReference>
<name>A0A1G6H263_9GAMM</name>
<keyword evidence="5" id="KW-1185">Reference proteome</keyword>
<proteinExistence type="predicted"/>
<dbReference type="EMBL" id="FMYL01000003">
    <property type="protein sequence ID" value="SDB88362.1"/>
    <property type="molecule type" value="Genomic_DNA"/>
</dbReference>
<reference evidence="5" key="1">
    <citation type="submission" date="2016-09" db="EMBL/GenBank/DDBJ databases">
        <authorList>
            <person name="Varghese N."/>
            <person name="Submissions S."/>
        </authorList>
    </citation>
    <scope>NUCLEOTIDE SEQUENCE [LARGE SCALE GENOMIC DNA]</scope>
    <source>
        <strain evidence="5">ANC 4422</strain>
    </source>
</reference>
<dbReference type="GO" id="GO:0003677">
    <property type="term" value="F:DNA binding"/>
    <property type="evidence" value="ECO:0007669"/>
    <property type="project" value="UniProtKB-UniRule"/>
</dbReference>
<dbReference type="Gene3D" id="1.10.10.60">
    <property type="entry name" value="Homeodomain-like"/>
    <property type="match status" value="1"/>
</dbReference>
<dbReference type="RefSeq" id="WP_092747150.1">
    <property type="nucleotide sequence ID" value="NZ_FMYL01000003.1"/>
</dbReference>
<evidence type="ECO:0000256" key="2">
    <source>
        <dbReference type="PROSITE-ProRule" id="PRU00335"/>
    </source>
</evidence>
<dbReference type="PANTHER" id="PTHR43479">
    <property type="entry name" value="ACREF/ENVCD OPERON REPRESSOR-RELATED"/>
    <property type="match status" value="1"/>
</dbReference>
<accession>A0A1G6H263</accession>
<dbReference type="Pfam" id="PF14246">
    <property type="entry name" value="TetR_C_7"/>
    <property type="match status" value="1"/>
</dbReference>
<dbReference type="PROSITE" id="PS50977">
    <property type="entry name" value="HTH_TETR_2"/>
    <property type="match status" value="1"/>
</dbReference>
<feature type="domain" description="HTH tetR-type" evidence="3">
    <location>
        <begin position="19"/>
        <end position="79"/>
    </location>
</feature>
<dbReference type="InterPro" id="IPR009057">
    <property type="entry name" value="Homeodomain-like_sf"/>
</dbReference>
<gene>
    <name evidence="4" type="ORF">SAMN05421733_103192</name>
</gene>
<evidence type="ECO:0000313" key="5">
    <source>
        <dbReference type="Proteomes" id="UP000242501"/>
    </source>
</evidence>
<evidence type="ECO:0000259" key="3">
    <source>
        <dbReference type="PROSITE" id="PS50977"/>
    </source>
</evidence>
<sequence length="217" mass="25294">MPDSKDKYIHEPPQTKRGMERCIAFLNIATDLFLEKGYDAVSLSDIIQHTGGSKASIYKFFGNKEGLFKAICDYRRDVCLQDLYLNTENYESDLRNFFLTILQNFHNHLIDTKNIQFLRLILERANHDSALANHLHKKGLQQIIENIKEYLIKATEQGIIICHNPTYSARALLGSVWHFEWQMLMGISEPQPANDIQQYITYCVDNFLKAHEYKQSF</sequence>
<dbReference type="STRING" id="1219383.SAMN05421733_103192"/>
<dbReference type="PRINTS" id="PR00455">
    <property type="entry name" value="HTHTETR"/>
</dbReference>